<dbReference type="PANTHER" id="PTHR43811:SF17">
    <property type="entry name" value="PEPTIDYL-PROLYL CIS-TRANS ISOMERASE FKBP16-3, CHLOROPLASTIC"/>
    <property type="match status" value="1"/>
</dbReference>
<dbReference type="Gene3D" id="3.10.50.40">
    <property type="match status" value="1"/>
</dbReference>
<proteinExistence type="predicted"/>
<keyword evidence="3 5" id="KW-0697">Rotamase</keyword>
<evidence type="ECO:0000259" key="6">
    <source>
        <dbReference type="PROSITE" id="PS50059"/>
    </source>
</evidence>
<feature type="domain" description="PPIase FKBP-type" evidence="6">
    <location>
        <begin position="108"/>
        <end position="233"/>
    </location>
</feature>
<dbReference type="InterPro" id="IPR001179">
    <property type="entry name" value="PPIase_FKBP_dom"/>
</dbReference>
<organism evidence="7 8">
    <name type="scientific">Chlorella sorokiniana</name>
    <name type="common">Freshwater green alga</name>
    <dbReference type="NCBI Taxonomy" id="3076"/>
    <lineage>
        <taxon>Eukaryota</taxon>
        <taxon>Viridiplantae</taxon>
        <taxon>Chlorophyta</taxon>
        <taxon>core chlorophytes</taxon>
        <taxon>Trebouxiophyceae</taxon>
        <taxon>Chlorellales</taxon>
        <taxon>Chlorellaceae</taxon>
        <taxon>Chlorella clade</taxon>
        <taxon>Chlorella</taxon>
    </lineage>
</organism>
<evidence type="ECO:0000256" key="1">
    <source>
        <dbReference type="ARBA" id="ARBA00000971"/>
    </source>
</evidence>
<evidence type="ECO:0000256" key="3">
    <source>
        <dbReference type="ARBA" id="ARBA00023110"/>
    </source>
</evidence>
<comment type="catalytic activity">
    <reaction evidence="1 5">
        <text>[protein]-peptidylproline (omega=180) = [protein]-peptidylproline (omega=0)</text>
        <dbReference type="Rhea" id="RHEA:16237"/>
        <dbReference type="Rhea" id="RHEA-COMP:10747"/>
        <dbReference type="Rhea" id="RHEA-COMP:10748"/>
        <dbReference type="ChEBI" id="CHEBI:83833"/>
        <dbReference type="ChEBI" id="CHEBI:83834"/>
        <dbReference type="EC" id="5.2.1.8"/>
    </reaction>
</comment>
<protein>
    <recommendedName>
        <fullName evidence="2 5">peptidylprolyl isomerase</fullName>
        <ecNumber evidence="2 5">5.2.1.8</ecNumber>
    </recommendedName>
</protein>
<dbReference type="EMBL" id="LHPG02000015">
    <property type="protein sequence ID" value="PRW33851.1"/>
    <property type="molecule type" value="Genomic_DNA"/>
</dbReference>
<evidence type="ECO:0000256" key="4">
    <source>
        <dbReference type="ARBA" id="ARBA00023235"/>
    </source>
</evidence>
<dbReference type="OrthoDB" id="77911at2759"/>
<dbReference type="STRING" id="3076.A0A2P6THS1"/>
<dbReference type="PROSITE" id="PS50059">
    <property type="entry name" value="FKBP_PPIASE"/>
    <property type="match status" value="1"/>
</dbReference>
<dbReference type="GO" id="GO:0003755">
    <property type="term" value="F:peptidyl-prolyl cis-trans isomerase activity"/>
    <property type="evidence" value="ECO:0007669"/>
    <property type="project" value="UniProtKB-KW"/>
</dbReference>
<dbReference type="AlphaFoldDB" id="A0A2P6THS1"/>
<dbReference type="Proteomes" id="UP000239899">
    <property type="component" value="Unassembled WGS sequence"/>
</dbReference>
<dbReference type="Pfam" id="PF00254">
    <property type="entry name" value="FKBP_C"/>
    <property type="match status" value="1"/>
</dbReference>
<gene>
    <name evidence="7" type="ORF">C2E21_7308</name>
</gene>
<sequence>MVAGCLTQQAFVAVSSTSRTARRQARVVCAAAQPEGTSRRAALQQAAGLAAALLVSRAAPVAAEEDAPPALCDAACAADLSNRERKSLPSGLQYIDIVDGRGPSPPTGYQVTVDYVAMTPEGRVFDSSLDKGYPYQVRVGAGQVIPGLDEGLKTMSTGGVRRLYIPGELAFPKGLPAGQYWEIVCSCWVCGIEEWRYIPGELAFPKGLPAAAGRPRVPPSSPVVFDVKLLYIPGISDDEE</sequence>
<dbReference type="InterPro" id="IPR046357">
    <property type="entry name" value="PPIase_dom_sf"/>
</dbReference>
<comment type="caution">
    <text evidence="7">The sequence shown here is derived from an EMBL/GenBank/DDBJ whole genome shotgun (WGS) entry which is preliminary data.</text>
</comment>
<evidence type="ECO:0000256" key="5">
    <source>
        <dbReference type="PROSITE-ProRule" id="PRU00277"/>
    </source>
</evidence>
<accession>A0A2P6THS1</accession>
<dbReference type="PANTHER" id="PTHR43811">
    <property type="entry name" value="FKBP-TYPE PEPTIDYL-PROLYL CIS-TRANS ISOMERASE FKPA"/>
    <property type="match status" value="1"/>
</dbReference>
<evidence type="ECO:0000256" key="2">
    <source>
        <dbReference type="ARBA" id="ARBA00013194"/>
    </source>
</evidence>
<reference evidence="7 8" key="1">
    <citation type="journal article" date="2018" name="Plant J.">
        <title>Genome sequences of Chlorella sorokiniana UTEX 1602 and Micractinium conductrix SAG 241.80: implications to maltose excretion by a green alga.</title>
        <authorList>
            <person name="Arriola M.B."/>
            <person name="Velmurugan N."/>
            <person name="Zhang Y."/>
            <person name="Plunkett M.H."/>
            <person name="Hondzo H."/>
            <person name="Barney B.M."/>
        </authorList>
    </citation>
    <scope>NUCLEOTIDE SEQUENCE [LARGE SCALE GENOMIC DNA]</scope>
    <source>
        <strain evidence="8">UTEX 1602</strain>
    </source>
</reference>
<dbReference type="SUPFAM" id="SSF54534">
    <property type="entry name" value="FKBP-like"/>
    <property type="match status" value="1"/>
</dbReference>
<name>A0A2P6THS1_CHLSO</name>
<dbReference type="EC" id="5.2.1.8" evidence="2 5"/>
<evidence type="ECO:0000313" key="7">
    <source>
        <dbReference type="EMBL" id="PRW33851.1"/>
    </source>
</evidence>
<evidence type="ECO:0000313" key="8">
    <source>
        <dbReference type="Proteomes" id="UP000239899"/>
    </source>
</evidence>
<keyword evidence="8" id="KW-1185">Reference proteome</keyword>
<keyword evidence="4 5" id="KW-0413">Isomerase</keyword>